<proteinExistence type="predicted"/>
<reference evidence="2 3" key="1">
    <citation type="journal article" date="2014" name="BMC Genomics">
        <title>Genome sequencing of four Aureobasidium pullulans varieties: biotechnological potential, stress tolerance, and description of new species.</title>
        <authorList>
            <person name="Gostin Ar C."/>
            <person name="Ohm R.A."/>
            <person name="Kogej T."/>
            <person name="Sonjak S."/>
            <person name="Turk M."/>
            <person name="Zajc J."/>
            <person name="Zalar P."/>
            <person name="Grube M."/>
            <person name="Sun H."/>
            <person name="Han J."/>
            <person name="Sharma A."/>
            <person name="Chiniquy J."/>
            <person name="Ngan C.Y."/>
            <person name="Lipzen A."/>
            <person name="Barry K."/>
            <person name="Grigoriev I.V."/>
            <person name="Gunde-Cimerman N."/>
        </authorList>
    </citation>
    <scope>NUCLEOTIDE SEQUENCE [LARGE SCALE GENOMIC DNA]</scope>
    <source>
        <strain evidence="2 3">CBS 110374</strain>
    </source>
</reference>
<gene>
    <name evidence="2" type="ORF">M437DRAFT_58948</name>
</gene>
<dbReference type="InterPro" id="IPR022085">
    <property type="entry name" value="OpdG"/>
</dbReference>
<evidence type="ECO:0000256" key="1">
    <source>
        <dbReference type="SAM" id="MobiDB-lite"/>
    </source>
</evidence>
<dbReference type="EMBL" id="KL584853">
    <property type="protein sequence ID" value="KEQ58592.1"/>
    <property type="molecule type" value="Genomic_DNA"/>
</dbReference>
<keyword evidence="3" id="KW-1185">Reference proteome</keyword>
<accession>A0A074VLP5</accession>
<dbReference type="GeneID" id="63916865"/>
<evidence type="ECO:0000313" key="2">
    <source>
        <dbReference type="EMBL" id="KEQ58592.1"/>
    </source>
</evidence>
<evidence type="ECO:0000313" key="3">
    <source>
        <dbReference type="Proteomes" id="UP000030672"/>
    </source>
</evidence>
<dbReference type="STRING" id="1043003.A0A074VLP5"/>
<dbReference type="AlphaFoldDB" id="A0A074VLP5"/>
<dbReference type="RefSeq" id="XP_040875615.1">
    <property type="nucleotide sequence ID" value="XM_041023492.1"/>
</dbReference>
<sequence length="347" mass="39644">MDDKLPYTFQVDASWTADPEEIEFFEQLVVACAEGHLSPFAAAQKITDELASEAWRNKAYVELHHEDRPYRTHTVLVAVLIGSCASSFPPSSTVHRRLFEMIKSFLEVEKRQIPYVANDSMDETQSKFDGSTNLSSSVPLWESLKPLAFASNWSWLAELGDPWTGAEKCGSHEQQRWRNLSYFSAKIATQGIERLGRQSPLQNLLPRYRALDESTIGCSGHLAGQSLAAAQWFVPKYHASWVWRACCVCESYSQPETSPDGLEEGQTARRSRMHTEDDDQAVLVRLEGWLWNLENWEVWKAAFIQVMERVEDQRIHEVVRREVSKALKNMEEVETIGECDSHLVKYA</sequence>
<dbReference type="HOGENOM" id="CLU_799201_0_0_1"/>
<protein>
    <submittedName>
        <fullName evidence="2">Uncharacterized protein</fullName>
    </submittedName>
</protein>
<dbReference type="Pfam" id="PF12311">
    <property type="entry name" value="DUF3632"/>
    <property type="match status" value="1"/>
</dbReference>
<name>A0A074VLP5_AURM1</name>
<feature type="region of interest" description="Disordered" evidence="1">
    <location>
        <begin position="254"/>
        <end position="274"/>
    </location>
</feature>
<dbReference type="Proteomes" id="UP000030672">
    <property type="component" value="Unassembled WGS sequence"/>
</dbReference>
<organism evidence="2 3">
    <name type="scientific">Aureobasidium melanogenum (strain CBS 110374)</name>
    <name type="common">Aureobasidium pullulans var. melanogenum</name>
    <dbReference type="NCBI Taxonomy" id="1043003"/>
    <lineage>
        <taxon>Eukaryota</taxon>
        <taxon>Fungi</taxon>
        <taxon>Dikarya</taxon>
        <taxon>Ascomycota</taxon>
        <taxon>Pezizomycotina</taxon>
        <taxon>Dothideomycetes</taxon>
        <taxon>Dothideomycetidae</taxon>
        <taxon>Dothideales</taxon>
        <taxon>Saccotheciaceae</taxon>
        <taxon>Aureobasidium</taxon>
    </lineage>
</organism>